<protein>
    <submittedName>
        <fullName evidence="3">Protein FAR1-RELATED SEQUENCE 2-like</fullName>
    </submittedName>
</protein>
<reference evidence="3" key="2">
    <citation type="submission" date="2025-08" db="UniProtKB">
        <authorList>
            <consortium name="RefSeq"/>
        </authorList>
    </citation>
    <scope>IDENTIFICATION</scope>
    <source>
        <tissue evidence="3">Whole plant</tissue>
    </source>
</reference>
<evidence type="ECO:0000313" key="2">
    <source>
        <dbReference type="Proteomes" id="UP000515211"/>
    </source>
</evidence>
<organism evidence="2 3">
    <name type="scientific">Arachis duranensis</name>
    <name type="common">Wild peanut</name>
    <dbReference type="NCBI Taxonomy" id="130453"/>
    <lineage>
        <taxon>Eukaryota</taxon>
        <taxon>Viridiplantae</taxon>
        <taxon>Streptophyta</taxon>
        <taxon>Embryophyta</taxon>
        <taxon>Tracheophyta</taxon>
        <taxon>Spermatophyta</taxon>
        <taxon>Magnoliopsida</taxon>
        <taxon>eudicotyledons</taxon>
        <taxon>Gunneridae</taxon>
        <taxon>Pentapetalae</taxon>
        <taxon>rosids</taxon>
        <taxon>fabids</taxon>
        <taxon>Fabales</taxon>
        <taxon>Fabaceae</taxon>
        <taxon>Papilionoideae</taxon>
        <taxon>50 kb inversion clade</taxon>
        <taxon>dalbergioids sensu lato</taxon>
        <taxon>Dalbergieae</taxon>
        <taxon>Pterocarpus clade</taxon>
        <taxon>Arachis</taxon>
    </lineage>
</organism>
<proteinExistence type="predicted"/>
<reference evidence="2" key="1">
    <citation type="journal article" date="2016" name="Nat. Genet.">
        <title>The genome sequences of Arachis duranensis and Arachis ipaensis, the diploid ancestors of cultivated peanut.</title>
        <authorList>
            <person name="Bertioli D.J."/>
            <person name="Cannon S.B."/>
            <person name="Froenicke L."/>
            <person name="Huang G."/>
            <person name="Farmer A.D."/>
            <person name="Cannon E.K."/>
            <person name="Liu X."/>
            <person name="Gao D."/>
            <person name="Clevenger J."/>
            <person name="Dash S."/>
            <person name="Ren L."/>
            <person name="Moretzsohn M.C."/>
            <person name="Shirasawa K."/>
            <person name="Huang W."/>
            <person name="Vidigal B."/>
            <person name="Abernathy B."/>
            <person name="Chu Y."/>
            <person name="Niederhuth C.E."/>
            <person name="Umale P."/>
            <person name="Araujo A.C."/>
            <person name="Kozik A."/>
            <person name="Kim K.D."/>
            <person name="Burow M.D."/>
            <person name="Varshney R.K."/>
            <person name="Wang X."/>
            <person name="Zhang X."/>
            <person name="Barkley N."/>
            <person name="Guimaraes P.M."/>
            <person name="Isobe S."/>
            <person name="Guo B."/>
            <person name="Liao B."/>
            <person name="Stalker H.T."/>
            <person name="Schmitz R.J."/>
            <person name="Scheffler B.E."/>
            <person name="Leal-Bertioli S.C."/>
            <person name="Xun X."/>
            <person name="Jackson S.A."/>
            <person name="Michelmore R."/>
            <person name="Ozias-Akins P."/>
        </authorList>
    </citation>
    <scope>NUCLEOTIDE SEQUENCE [LARGE SCALE GENOMIC DNA]</scope>
    <source>
        <strain evidence="2">cv. V14167</strain>
    </source>
</reference>
<dbReference type="Pfam" id="PF03101">
    <property type="entry name" value="FAR1"/>
    <property type="match status" value="1"/>
</dbReference>
<sequence length="165" mass="18676">MDVDSEPLSSQDNVKDCMMTCVEENVNCTCDCGGSSNKCVSVTTDDIINQTFETSDAAYNLYVRYARFIGFGVCKGDIAREKNGTHHRRRFFCSKEGKRAEKYISSLSRKREHRVLTCTGCEAMLAVYLDTKILTWRVKKLVEKHNHDLVPQMLGAPNSKPPRVD</sequence>
<dbReference type="AlphaFoldDB" id="A0A9C6TKJ3"/>
<feature type="domain" description="FAR1" evidence="1">
    <location>
        <begin position="61"/>
        <end position="151"/>
    </location>
</feature>
<accession>A0A9C6TKJ3</accession>
<gene>
    <name evidence="3" type="primary">LOC127747752</name>
</gene>
<name>A0A9C6TKJ3_ARADU</name>
<keyword evidence="2" id="KW-1185">Reference proteome</keyword>
<dbReference type="GeneID" id="127747752"/>
<dbReference type="RefSeq" id="XP_052118271.1">
    <property type="nucleotide sequence ID" value="XM_052262311.1"/>
</dbReference>
<evidence type="ECO:0000259" key="1">
    <source>
        <dbReference type="Pfam" id="PF03101"/>
    </source>
</evidence>
<evidence type="ECO:0000313" key="3">
    <source>
        <dbReference type="RefSeq" id="XP_052118271.1"/>
    </source>
</evidence>
<dbReference type="PANTHER" id="PTHR46328">
    <property type="entry name" value="FAR-RED IMPAIRED RESPONSIVE (FAR1) FAMILY PROTEIN-RELATED"/>
    <property type="match status" value="1"/>
</dbReference>
<dbReference type="KEGG" id="adu:127747752"/>
<dbReference type="PANTHER" id="PTHR46328:SF33">
    <property type="entry name" value="FAR1 DNA-BINDING DOMAIN PROTEIN"/>
    <property type="match status" value="1"/>
</dbReference>
<dbReference type="InterPro" id="IPR004330">
    <property type="entry name" value="FAR1_DNA_bnd_dom"/>
</dbReference>
<dbReference type="Proteomes" id="UP000515211">
    <property type="component" value="Chromosome 1"/>
</dbReference>